<accession>G6YDV9</accession>
<evidence type="ECO:0000313" key="2">
    <source>
        <dbReference type="Proteomes" id="UP000002949"/>
    </source>
</evidence>
<evidence type="ECO:0008006" key="3">
    <source>
        <dbReference type="Google" id="ProtNLM"/>
    </source>
</evidence>
<evidence type="ECO:0000313" key="1">
    <source>
        <dbReference type="EMBL" id="EHH10071.1"/>
    </source>
</evidence>
<gene>
    <name evidence="1" type="ORF">MEA186_20759</name>
</gene>
<dbReference type="EMBL" id="AGSN01000137">
    <property type="protein sequence ID" value="EHH10071.1"/>
    <property type="molecule type" value="Genomic_DNA"/>
</dbReference>
<name>G6YDV9_9HYPH</name>
<reference evidence="1 2" key="1">
    <citation type="journal article" date="2012" name="J. Bacteriol.">
        <title>Draft Genome Sequence of Plant Growth-Promoting Rhizobium Mesorhizobium amorphae, Isolated from Zinc-Lead Mine Tailings.</title>
        <authorList>
            <person name="Hao X."/>
            <person name="Lin Y."/>
            <person name="Johnstone L."/>
            <person name="Baltrus D.A."/>
            <person name="Miller S.J."/>
            <person name="Wei G."/>
            <person name="Rensing C."/>
        </authorList>
    </citation>
    <scope>NUCLEOTIDE SEQUENCE [LARGE SCALE GENOMIC DNA]</scope>
    <source>
        <strain evidence="1 2">CCNWGS0123</strain>
    </source>
</reference>
<dbReference type="Proteomes" id="UP000002949">
    <property type="component" value="Unassembled WGS sequence"/>
</dbReference>
<proteinExistence type="predicted"/>
<organism evidence="1 2">
    <name type="scientific">Mesorhizobium amorphae CCNWGS0123</name>
    <dbReference type="NCBI Taxonomy" id="1082933"/>
    <lineage>
        <taxon>Bacteria</taxon>
        <taxon>Pseudomonadati</taxon>
        <taxon>Pseudomonadota</taxon>
        <taxon>Alphaproteobacteria</taxon>
        <taxon>Hyphomicrobiales</taxon>
        <taxon>Phyllobacteriaceae</taxon>
        <taxon>Mesorhizobium</taxon>
    </lineage>
</organism>
<dbReference type="AlphaFoldDB" id="G6YDV9"/>
<keyword evidence="2" id="KW-1185">Reference proteome</keyword>
<protein>
    <recommendedName>
        <fullName evidence="3">YkuD domain-containing protein</fullName>
    </recommendedName>
</protein>
<dbReference type="PATRIC" id="fig|1082933.3.peg.4043"/>
<dbReference type="STRING" id="1082933.A6B35_28575"/>
<sequence length="321" mass="34469">MRSVPLGVVSILGLLVAVIALTTSVRSFAARSDIPAWLQAHVGDGDGQIAQVVLERARALYLKKVGQGAVKNPCYFAMDATRPGDMGNGVLGRRYYVICEAEQSFRAISSGHGSGRNLKGVVDFSNGRRCAKNFGNALDSSLTTGGAYMTGEAKTSFKGYYRTGAKQDAAFLRTFIQFDGEGEAANARQRVIGGHAAQVLKGMCLRKSPKSSYADHDGYVPFGKLVDYAGGRSNGCTSWSSADARQMIAMVKNNPTTLYIYPESRDIAAVAKTGAYWNASCLKEIGAPKFWPRKTLEPIIAQYSKDHPAPPPQPLPICKGS</sequence>
<dbReference type="eggNOG" id="ENOG502ZAG6">
    <property type="taxonomic scope" value="Bacteria"/>
</dbReference>